<dbReference type="EMBL" id="JAOYFB010000037">
    <property type="protein sequence ID" value="KAK4024298.1"/>
    <property type="molecule type" value="Genomic_DNA"/>
</dbReference>
<proteinExistence type="predicted"/>
<sequence length="67" mass="7164">MDVIDFVSVRGLDGSPRSCLQLVLRPLRFMKTGIGFLSMCDITIVGGGGGLRPGSTACAMGKKRKKY</sequence>
<evidence type="ECO:0000313" key="1">
    <source>
        <dbReference type="EMBL" id="KAK4024298.1"/>
    </source>
</evidence>
<gene>
    <name evidence="1" type="ORF">OUZ56_009681</name>
</gene>
<accession>A0ABR0AH52</accession>
<protein>
    <submittedName>
        <fullName evidence="1">Uncharacterized protein</fullName>
    </submittedName>
</protein>
<reference evidence="1 2" key="1">
    <citation type="journal article" date="2023" name="Nucleic Acids Res.">
        <title>The hologenome of Daphnia magna reveals possible DNA methylation and microbiome-mediated evolution of the host genome.</title>
        <authorList>
            <person name="Chaturvedi A."/>
            <person name="Li X."/>
            <person name="Dhandapani V."/>
            <person name="Marshall H."/>
            <person name="Kissane S."/>
            <person name="Cuenca-Cambronero M."/>
            <person name="Asole G."/>
            <person name="Calvet F."/>
            <person name="Ruiz-Romero M."/>
            <person name="Marangio P."/>
            <person name="Guigo R."/>
            <person name="Rago D."/>
            <person name="Mirbahai L."/>
            <person name="Eastwood N."/>
            <person name="Colbourne J.K."/>
            <person name="Zhou J."/>
            <person name="Mallon E."/>
            <person name="Orsini L."/>
        </authorList>
    </citation>
    <scope>NUCLEOTIDE SEQUENCE [LARGE SCALE GENOMIC DNA]</scope>
    <source>
        <strain evidence="1">LRV0_1</strain>
    </source>
</reference>
<organism evidence="1 2">
    <name type="scientific">Daphnia magna</name>
    <dbReference type="NCBI Taxonomy" id="35525"/>
    <lineage>
        <taxon>Eukaryota</taxon>
        <taxon>Metazoa</taxon>
        <taxon>Ecdysozoa</taxon>
        <taxon>Arthropoda</taxon>
        <taxon>Crustacea</taxon>
        <taxon>Branchiopoda</taxon>
        <taxon>Diplostraca</taxon>
        <taxon>Cladocera</taxon>
        <taxon>Anomopoda</taxon>
        <taxon>Daphniidae</taxon>
        <taxon>Daphnia</taxon>
    </lineage>
</organism>
<keyword evidence="2" id="KW-1185">Reference proteome</keyword>
<evidence type="ECO:0000313" key="2">
    <source>
        <dbReference type="Proteomes" id="UP001234178"/>
    </source>
</evidence>
<dbReference type="Proteomes" id="UP001234178">
    <property type="component" value="Unassembled WGS sequence"/>
</dbReference>
<name>A0ABR0AH52_9CRUS</name>
<comment type="caution">
    <text evidence="1">The sequence shown here is derived from an EMBL/GenBank/DDBJ whole genome shotgun (WGS) entry which is preliminary data.</text>
</comment>